<accession>A0A7S8ID96</accession>
<sequence>MNLRESQIAKTYRDMRWNVLFCMGALLVVWVCSFAFAEDGASDENLSTTEVIPLTMTLQSTPDVPVSTPTALPTNAPTIAPTLAPTIQPTQTSIAPTLIPTETTLIQATATVTSLPTQTESIPQPTLDSPALDNPAMTPTALSEIDITPVAITEALTETPTQTWDGITQPTASTEATSIPTSTPFVDVSGLTPTMTLDVTTPINPGIMANAAHLPLNTTFSFMITAQGLTDIKSLELACQVDPSKLRGRLSTAGELFSVAHDISNESGFMEDGHYSVMATLQEASPSLHETRILWILDYETIAAGQTQVMCEIGMYDAENQPLPLSMQRVTFTLNIDSETSAPPTETLEQITTIEATPTSGITPTIEITPTSLPVATVPPTPTGIPLSRLHGQILSYNPSMVARISSATGTQDVVVQADGSFTLELPQGTYELTVTAPQHLPHTQSFILIEPDMSLQAIMLTAGDLDGNGTIDQQDLDIIRACYGQLTSSAPAAFDLNQDSIIDIYDLAIISSNMS</sequence>
<dbReference type="InterPro" id="IPR016134">
    <property type="entry name" value="Dockerin_dom"/>
</dbReference>
<evidence type="ECO:0000259" key="1">
    <source>
        <dbReference type="PROSITE" id="PS51766"/>
    </source>
</evidence>
<feature type="domain" description="Dockerin" evidence="1">
    <location>
        <begin position="459"/>
        <end position="516"/>
    </location>
</feature>
<dbReference type="AlphaFoldDB" id="A0A7S8ID96"/>
<dbReference type="KEGG" id="pmet:G4Y79_16770"/>
<dbReference type="CDD" id="cd14254">
    <property type="entry name" value="Dockerin_II"/>
    <property type="match status" value="1"/>
</dbReference>
<proteinExistence type="predicted"/>
<name>A0A7S8ID96_9CHLR</name>
<dbReference type="InterPro" id="IPR002105">
    <property type="entry name" value="Dockerin_1_rpt"/>
</dbReference>
<dbReference type="Pfam" id="PF00404">
    <property type="entry name" value="Dockerin_1"/>
    <property type="match status" value="1"/>
</dbReference>
<protein>
    <recommendedName>
        <fullName evidence="1">Dockerin domain-containing protein</fullName>
    </recommendedName>
</protein>
<dbReference type="GO" id="GO:0000272">
    <property type="term" value="P:polysaccharide catabolic process"/>
    <property type="evidence" value="ECO:0007669"/>
    <property type="project" value="InterPro"/>
</dbReference>
<dbReference type="InterPro" id="IPR018247">
    <property type="entry name" value="EF_Hand_1_Ca_BS"/>
</dbReference>
<dbReference type="PROSITE" id="PS00018">
    <property type="entry name" value="EF_HAND_1"/>
    <property type="match status" value="1"/>
</dbReference>
<evidence type="ECO:0000313" key="3">
    <source>
        <dbReference type="Proteomes" id="UP000594468"/>
    </source>
</evidence>
<dbReference type="Proteomes" id="UP000594468">
    <property type="component" value="Chromosome"/>
</dbReference>
<dbReference type="EMBL" id="CP062983">
    <property type="protein sequence ID" value="QPC81342.1"/>
    <property type="molecule type" value="Genomic_DNA"/>
</dbReference>
<evidence type="ECO:0000313" key="2">
    <source>
        <dbReference type="EMBL" id="QPC81342.1"/>
    </source>
</evidence>
<organism evidence="2 3">
    <name type="scientific">Phototrophicus methaneseepsis</name>
    <dbReference type="NCBI Taxonomy" id="2710758"/>
    <lineage>
        <taxon>Bacteria</taxon>
        <taxon>Bacillati</taxon>
        <taxon>Chloroflexota</taxon>
        <taxon>Candidatus Thermofontia</taxon>
        <taxon>Phototrophicales</taxon>
        <taxon>Phototrophicaceae</taxon>
        <taxon>Phototrophicus</taxon>
    </lineage>
</organism>
<dbReference type="PROSITE" id="PS51766">
    <property type="entry name" value="DOCKERIN"/>
    <property type="match status" value="1"/>
</dbReference>
<gene>
    <name evidence="2" type="ORF">G4Y79_16770</name>
</gene>
<dbReference type="Gene3D" id="1.10.1330.10">
    <property type="entry name" value="Dockerin domain"/>
    <property type="match status" value="1"/>
</dbReference>
<dbReference type="GO" id="GO:0004553">
    <property type="term" value="F:hydrolase activity, hydrolyzing O-glycosyl compounds"/>
    <property type="evidence" value="ECO:0007669"/>
    <property type="project" value="InterPro"/>
</dbReference>
<dbReference type="Gene3D" id="2.60.40.1120">
    <property type="entry name" value="Carboxypeptidase-like, regulatory domain"/>
    <property type="match status" value="1"/>
</dbReference>
<dbReference type="RefSeq" id="WP_195169415.1">
    <property type="nucleotide sequence ID" value="NZ_CP062983.1"/>
</dbReference>
<dbReference type="SUPFAM" id="SSF63446">
    <property type="entry name" value="Type I dockerin domain"/>
    <property type="match status" value="1"/>
</dbReference>
<reference evidence="2 3" key="1">
    <citation type="submission" date="2020-02" db="EMBL/GenBank/DDBJ databases">
        <authorList>
            <person name="Zheng R.K."/>
            <person name="Sun C.M."/>
        </authorList>
    </citation>
    <scope>NUCLEOTIDE SEQUENCE [LARGE SCALE GENOMIC DNA]</scope>
    <source>
        <strain evidence="3">rifampicinis</strain>
    </source>
</reference>
<dbReference type="InterPro" id="IPR036439">
    <property type="entry name" value="Dockerin_dom_sf"/>
</dbReference>
<dbReference type="SUPFAM" id="SSF49464">
    <property type="entry name" value="Carboxypeptidase regulatory domain-like"/>
    <property type="match status" value="1"/>
</dbReference>
<dbReference type="InterPro" id="IPR008969">
    <property type="entry name" value="CarboxyPept-like_regulatory"/>
</dbReference>
<keyword evidence="3" id="KW-1185">Reference proteome</keyword>